<dbReference type="Pfam" id="PF13086">
    <property type="entry name" value="AAA_11"/>
    <property type="match status" value="1"/>
</dbReference>
<dbReference type="Gene3D" id="3.40.50.300">
    <property type="entry name" value="P-loop containing nucleotide triphosphate hydrolases"/>
    <property type="match status" value="2"/>
</dbReference>
<keyword evidence="4" id="KW-0347">Helicase</keyword>
<sequence length="847" mass="94411">MAKIQDYITQWQKALRIEMRHLQEQGGARYIVSDGRCLERTERGAVYWFLLNGEAVLPEDSPVRLEYRGESVKGRVVAVEGFDLMIELEAYIGDRVPEALLFSEPWELLDALSKRLDTVHESLTKQKRVQQLIRGDLPAKHPAEKVKSKVHEVFLRSAYNPVTFVWGPPGTGKTYTLARAAANHYLKGKRVLIVAHSNAAVDVLMLEMARFLQKKGSWKTGAVLRYGFSRNPELKQAEGLLAGSLLEMAQPELMEEREALELQRSGLKRSGRLSASLSDIERSLRAVRRQLKEEEAQLVEDAAVLGVTLSKAAMDPLVYEREFDVVIVDEASMAYIPQTAFAASLGKRIVVCGDFRQLPPIASSQHKLTERWLKQDIFQAAKVVEAVDAGREHPNLVMLREQRRMHPHISGFTNAFIYGGRVTDSRTAAEKRQPIADLAPFAGEAAVLLDLAGRGAYCLQDAASKSRFNLYSAFVGLQLLLGGKKSGMESAGFVTPYRAQARFVSACMQDLFPDEKRITAATVHRFQGSERDLIVFDSVDSFPQPRPGILLTGKESKSLLNVAVTRARGKFIQLTDRSYMQPRLARKNALGALTAYMEETGRVRTMHHLPRRLTDMLQWVPAQDLSQLISDINNAKQSVLLSLPLPEQVPHELWTALDQREGSLVITIMAGRREEIPLQAFWHARQSAAMPFCVIDEQLIWIGMPLTVDARYGGCPQPPYVAARLASPRGAGVLLSFLELKAEQAARKGGDMLRTSYTLHQYLASWDQCPNCRSIRRAELNGQGAVRLSCDYCGGGNGLPPWLFAKYLEHANVTCARKHPLEAAGAGRDLHALCQICEEVVPVSALW</sequence>
<organism evidence="8 9">
    <name type="scientific">Ectobacillus ponti</name>
    <dbReference type="NCBI Taxonomy" id="2961894"/>
    <lineage>
        <taxon>Bacteria</taxon>
        <taxon>Bacillati</taxon>
        <taxon>Bacillota</taxon>
        <taxon>Bacilli</taxon>
        <taxon>Bacillales</taxon>
        <taxon>Bacillaceae</taxon>
        <taxon>Ectobacillus</taxon>
    </lineage>
</organism>
<evidence type="ECO:0000259" key="6">
    <source>
        <dbReference type="Pfam" id="PF13086"/>
    </source>
</evidence>
<dbReference type="RefSeq" id="WP_254759483.1">
    <property type="nucleotide sequence ID" value="NZ_JANCLT010000006.1"/>
</dbReference>
<dbReference type="SUPFAM" id="SSF52540">
    <property type="entry name" value="P-loop containing nucleoside triphosphate hydrolases"/>
    <property type="match status" value="1"/>
</dbReference>
<accession>A0AA42BRJ8</accession>
<dbReference type="GO" id="GO:0043139">
    <property type="term" value="F:5'-3' DNA helicase activity"/>
    <property type="evidence" value="ECO:0007669"/>
    <property type="project" value="TreeGrafter"/>
</dbReference>
<dbReference type="GO" id="GO:0016787">
    <property type="term" value="F:hydrolase activity"/>
    <property type="evidence" value="ECO:0007669"/>
    <property type="project" value="UniProtKB-KW"/>
</dbReference>
<dbReference type="CDD" id="cd17934">
    <property type="entry name" value="DEXXQc_Upf1-like"/>
    <property type="match status" value="1"/>
</dbReference>
<evidence type="ECO:0000256" key="2">
    <source>
        <dbReference type="ARBA" id="ARBA00022741"/>
    </source>
</evidence>
<name>A0AA42BRJ8_9BACI</name>
<comment type="similarity">
    <text evidence="1">Belongs to the DNA2/NAM7 helicase family.</text>
</comment>
<reference evidence="8" key="1">
    <citation type="submission" date="2022-07" db="EMBL/GenBank/DDBJ databases">
        <authorList>
            <person name="Li W.-J."/>
            <person name="Deng Q.-Q."/>
        </authorList>
    </citation>
    <scope>NUCLEOTIDE SEQUENCE</scope>
    <source>
        <strain evidence="8">SYSU M60031</strain>
    </source>
</reference>
<gene>
    <name evidence="8" type="ORF">NK662_13595</name>
</gene>
<dbReference type="InterPro" id="IPR047187">
    <property type="entry name" value="SF1_C_Upf1"/>
</dbReference>
<evidence type="ECO:0000256" key="4">
    <source>
        <dbReference type="ARBA" id="ARBA00022806"/>
    </source>
</evidence>
<evidence type="ECO:0000256" key="1">
    <source>
        <dbReference type="ARBA" id="ARBA00007913"/>
    </source>
</evidence>
<protein>
    <submittedName>
        <fullName evidence="8">AAA domain-containing protein</fullName>
    </submittedName>
</protein>
<dbReference type="EMBL" id="JANCLT010000006">
    <property type="protein sequence ID" value="MCP8969564.1"/>
    <property type="molecule type" value="Genomic_DNA"/>
</dbReference>
<dbReference type="CDD" id="cd18808">
    <property type="entry name" value="SF1_C_Upf1"/>
    <property type="match status" value="1"/>
</dbReference>
<dbReference type="InterPro" id="IPR041679">
    <property type="entry name" value="DNA2/NAM7-like_C"/>
</dbReference>
<evidence type="ECO:0000259" key="7">
    <source>
        <dbReference type="Pfam" id="PF13087"/>
    </source>
</evidence>
<evidence type="ECO:0000256" key="5">
    <source>
        <dbReference type="ARBA" id="ARBA00022840"/>
    </source>
</evidence>
<dbReference type="GO" id="GO:0005524">
    <property type="term" value="F:ATP binding"/>
    <property type="evidence" value="ECO:0007669"/>
    <property type="project" value="UniProtKB-KW"/>
</dbReference>
<comment type="caution">
    <text evidence="8">The sequence shown here is derived from an EMBL/GenBank/DDBJ whole genome shotgun (WGS) entry which is preliminary data.</text>
</comment>
<evidence type="ECO:0000313" key="9">
    <source>
        <dbReference type="Proteomes" id="UP001156102"/>
    </source>
</evidence>
<keyword evidence="9" id="KW-1185">Reference proteome</keyword>
<dbReference type="InterPro" id="IPR027417">
    <property type="entry name" value="P-loop_NTPase"/>
</dbReference>
<dbReference type="AlphaFoldDB" id="A0AA42BRJ8"/>
<feature type="domain" description="DNA2/NAM7 helicase helicase" evidence="6">
    <location>
        <begin position="161"/>
        <end position="364"/>
    </location>
</feature>
<dbReference type="PANTHER" id="PTHR43788">
    <property type="entry name" value="DNA2/NAM7 HELICASE FAMILY MEMBER"/>
    <property type="match status" value="1"/>
</dbReference>
<keyword evidence="5" id="KW-0067">ATP-binding</keyword>
<proteinExistence type="inferred from homology"/>
<dbReference type="PANTHER" id="PTHR43788:SF8">
    <property type="entry name" value="DNA-BINDING PROTEIN SMUBP-2"/>
    <property type="match status" value="1"/>
</dbReference>
<evidence type="ECO:0000313" key="8">
    <source>
        <dbReference type="EMBL" id="MCP8969564.1"/>
    </source>
</evidence>
<evidence type="ECO:0000256" key="3">
    <source>
        <dbReference type="ARBA" id="ARBA00022801"/>
    </source>
</evidence>
<dbReference type="InterPro" id="IPR050534">
    <property type="entry name" value="Coronavir_polyprotein_1ab"/>
</dbReference>
<keyword evidence="3" id="KW-0378">Hydrolase</keyword>
<keyword evidence="2" id="KW-0547">Nucleotide-binding</keyword>
<feature type="domain" description="DNA2/NAM7 helicase-like C-terminal" evidence="7">
    <location>
        <begin position="394"/>
        <end position="575"/>
    </location>
</feature>
<dbReference type="Proteomes" id="UP001156102">
    <property type="component" value="Unassembled WGS sequence"/>
</dbReference>
<dbReference type="InterPro" id="IPR041677">
    <property type="entry name" value="DNA2/NAM7_AAA_11"/>
</dbReference>
<dbReference type="Pfam" id="PF13087">
    <property type="entry name" value="AAA_12"/>
    <property type="match status" value="1"/>
</dbReference>